<organism evidence="1 2">
    <name type="scientific">Candidatus Nitrosocosmicus franklandianus</name>
    <dbReference type="NCBI Taxonomy" id="1798806"/>
    <lineage>
        <taxon>Archaea</taxon>
        <taxon>Nitrososphaerota</taxon>
        <taxon>Nitrososphaeria</taxon>
        <taxon>Nitrososphaerales</taxon>
        <taxon>Nitrososphaeraceae</taxon>
        <taxon>Candidatus Nitrosocosmicus</taxon>
    </lineage>
</organism>
<dbReference type="Proteomes" id="UP000294299">
    <property type="component" value="Chromosome NFRAN"/>
</dbReference>
<protein>
    <submittedName>
        <fullName evidence="1">Uncharacterized protein</fullName>
    </submittedName>
</protein>
<dbReference type="EMBL" id="LR216287">
    <property type="protein sequence ID" value="VFJ13264.1"/>
    <property type="molecule type" value="Genomic_DNA"/>
</dbReference>
<proteinExistence type="predicted"/>
<evidence type="ECO:0000313" key="1">
    <source>
        <dbReference type="EMBL" id="VFJ13264.1"/>
    </source>
</evidence>
<reference evidence="1 2" key="1">
    <citation type="submission" date="2019-02" db="EMBL/GenBank/DDBJ databases">
        <authorList>
            <person name="Lehtovirta-Morley E L."/>
        </authorList>
    </citation>
    <scope>NUCLEOTIDE SEQUENCE [LARGE SCALE GENOMIC DNA]</scope>
    <source>
        <strain evidence="1">NFRAN1</strain>
    </source>
</reference>
<gene>
    <name evidence="1" type="ORF">NFRAN_0942</name>
</gene>
<accession>A0A484IE71</accession>
<dbReference type="KEGG" id="nfn:NFRAN_0942"/>
<dbReference type="AlphaFoldDB" id="A0A484IE71"/>
<sequence length="52" mass="5987">MVGWSYIVICDKCGYISTEKLPEDKAKKLLHHHKETSEVCTTGHIKLMKVRT</sequence>
<name>A0A484IE71_9ARCH</name>
<keyword evidence="2" id="KW-1185">Reference proteome</keyword>
<evidence type="ECO:0000313" key="2">
    <source>
        <dbReference type="Proteomes" id="UP000294299"/>
    </source>
</evidence>